<feature type="transmembrane region" description="Helical" evidence="5">
    <location>
        <begin position="34"/>
        <end position="53"/>
    </location>
</feature>
<feature type="transmembrane region" description="Helical" evidence="5">
    <location>
        <begin position="157"/>
        <end position="178"/>
    </location>
</feature>
<dbReference type="InterPro" id="IPR006977">
    <property type="entry name" value="Yip1_dom"/>
</dbReference>
<keyword evidence="2 5" id="KW-0812">Transmembrane</keyword>
<dbReference type="EMBL" id="JAUSTR010000032">
    <property type="protein sequence ID" value="MDQ0163944.1"/>
    <property type="molecule type" value="Genomic_DNA"/>
</dbReference>
<evidence type="ECO:0000313" key="8">
    <source>
        <dbReference type="Proteomes" id="UP001225646"/>
    </source>
</evidence>
<proteinExistence type="predicted"/>
<keyword evidence="8" id="KW-1185">Reference proteome</keyword>
<dbReference type="RefSeq" id="WP_419152858.1">
    <property type="nucleotide sequence ID" value="NZ_JAUSTR010000032.1"/>
</dbReference>
<keyword evidence="3 5" id="KW-1133">Transmembrane helix</keyword>
<comment type="caution">
    <text evidence="7">The sequence shown here is derived from an EMBL/GenBank/DDBJ whole genome shotgun (WGS) entry which is preliminary data.</text>
</comment>
<reference evidence="7 8" key="1">
    <citation type="submission" date="2023-07" db="EMBL/GenBank/DDBJ databases">
        <title>Genomic Encyclopedia of Type Strains, Phase IV (KMG-IV): sequencing the most valuable type-strain genomes for metagenomic binning, comparative biology and taxonomic classification.</title>
        <authorList>
            <person name="Goeker M."/>
        </authorList>
    </citation>
    <scope>NUCLEOTIDE SEQUENCE [LARGE SCALE GENOMIC DNA]</scope>
    <source>
        <strain evidence="7 8">DSM 19092</strain>
    </source>
</reference>
<organism evidence="7 8">
    <name type="scientific">Aeribacillus alveayuensis</name>
    <dbReference type="NCBI Taxonomy" id="279215"/>
    <lineage>
        <taxon>Bacteria</taxon>
        <taxon>Bacillati</taxon>
        <taxon>Bacillota</taxon>
        <taxon>Bacilli</taxon>
        <taxon>Bacillales</taxon>
        <taxon>Bacillaceae</taxon>
        <taxon>Aeribacillus</taxon>
    </lineage>
</organism>
<feature type="transmembrane region" description="Helical" evidence="5">
    <location>
        <begin position="73"/>
        <end position="99"/>
    </location>
</feature>
<feature type="transmembrane region" description="Helical" evidence="5">
    <location>
        <begin position="190"/>
        <end position="209"/>
    </location>
</feature>
<comment type="subcellular location">
    <subcellularLocation>
        <location evidence="1">Membrane</location>
        <topology evidence="1">Multi-pass membrane protein</topology>
    </subcellularLocation>
</comment>
<keyword evidence="4 5" id="KW-0472">Membrane</keyword>
<accession>A0ABT9VSG9</accession>
<evidence type="ECO:0000313" key="7">
    <source>
        <dbReference type="EMBL" id="MDQ0163944.1"/>
    </source>
</evidence>
<feature type="domain" description="Yip1" evidence="6">
    <location>
        <begin position="12"/>
        <end position="201"/>
    </location>
</feature>
<gene>
    <name evidence="7" type="ORF">J2S06_003076</name>
</gene>
<feature type="transmembrane region" description="Helical" evidence="5">
    <location>
        <begin position="111"/>
        <end position="137"/>
    </location>
</feature>
<evidence type="ECO:0000259" key="6">
    <source>
        <dbReference type="Pfam" id="PF04893"/>
    </source>
</evidence>
<evidence type="ECO:0000256" key="4">
    <source>
        <dbReference type="ARBA" id="ARBA00023136"/>
    </source>
</evidence>
<evidence type="ECO:0000256" key="5">
    <source>
        <dbReference type="SAM" id="Phobius"/>
    </source>
</evidence>
<sequence>MQSKSLLGSYFKTIVEPYKMFNELQEKPNTLRPFLIILLSGIILTVVTFPHTFKEIKYLFNLDSSISTTVVVFFIFTFLICGSVIIEWVMLSVLLYFIISLLSPAISNFRIVFSVAGFSWVPIILKTISFATLVLITGEVFEPVGLRVLVPNLDHDVAVALLNQVEPFLIWQFVLLYFGVKALLKSERRVAPLLIVSIIFVANLTLKTIPSIMTSFL</sequence>
<name>A0ABT9VSG9_9BACI</name>
<evidence type="ECO:0000256" key="3">
    <source>
        <dbReference type="ARBA" id="ARBA00022989"/>
    </source>
</evidence>
<evidence type="ECO:0000256" key="1">
    <source>
        <dbReference type="ARBA" id="ARBA00004141"/>
    </source>
</evidence>
<evidence type="ECO:0000256" key="2">
    <source>
        <dbReference type="ARBA" id="ARBA00022692"/>
    </source>
</evidence>
<dbReference type="Pfam" id="PF04893">
    <property type="entry name" value="Yip1"/>
    <property type="match status" value="1"/>
</dbReference>
<protein>
    <recommendedName>
        <fullName evidence="6">Yip1 domain-containing protein</fullName>
    </recommendedName>
</protein>
<dbReference type="Proteomes" id="UP001225646">
    <property type="component" value="Unassembled WGS sequence"/>
</dbReference>